<organism evidence="1">
    <name type="scientific">Brassica napus</name>
    <name type="common">Rape</name>
    <dbReference type="NCBI Taxonomy" id="3708"/>
    <lineage>
        <taxon>Eukaryota</taxon>
        <taxon>Viridiplantae</taxon>
        <taxon>Streptophyta</taxon>
        <taxon>Embryophyta</taxon>
        <taxon>Tracheophyta</taxon>
        <taxon>Spermatophyta</taxon>
        <taxon>Magnoliopsida</taxon>
        <taxon>eudicotyledons</taxon>
        <taxon>Gunneridae</taxon>
        <taxon>Pentapetalae</taxon>
        <taxon>rosids</taxon>
        <taxon>malvids</taxon>
        <taxon>Brassicales</taxon>
        <taxon>Brassicaceae</taxon>
        <taxon>Brassiceae</taxon>
        <taxon>Brassica</taxon>
    </lineage>
</organism>
<accession>A0A816I630</accession>
<dbReference type="PANTHER" id="PTHR36020">
    <property type="entry name" value="TRANSMEMBRANE PROTEIN"/>
    <property type="match status" value="1"/>
</dbReference>
<sequence>MVIGDMLSRLEVYFEPSTIYKRSGVAIFGVGSVRDDGWSMPESTETFVFAIKVPEHDSTIYILSAQNLSLRSVIDAEYLIRELRPDAVVAQVNGPAFGE</sequence>
<proteinExistence type="predicted"/>
<dbReference type="EMBL" id="HG994367">
    <property type="protein sequence ID" value="CAF1701126.1"/>
    <property type="molecule type" value="Genomic_DNA"/>
</dbReference>
<evidence type="ECO:0000313" key="1">
    <source>
        <dbReference type="EMBL" id="CAF1701126.1"/>
    </source>
</evidence>
<reference evidence="1" key="1">
    <citation type="submission" date="2021-01" db="EMBL/GenBank/DDBJ databases">
        <authorList>
            <consortium name="Genoscope - CEA"/>
            <person name="William W."/>
        </authorList>
    </citation>
    <scope>NUCLEOTIDE SEQUENCE</scope>
</reference>
<dbReference type="AlphaFoldDB" id="A0A816I630"/>
<gene>
    <name evidence="1" type="ORF">DARMORV10_C03P28740.1</name>
</gene>
<protein>
    <submittedName>
        <fullName evidence="1">(rape) hypothetical protein</fullName>
    </submittedName>
</protein>
<dbReference type="Proteomes" id="UP001295469">
    <property type="component" value="Chromosome C03"/>
</dbReference>
<dbReference type="PANTHER" id="PTHR36020:SF2">
    <property type="entry name" value="(RAPE) HYPOTHETICAL PROTEIN"/>
    <property type="match status" value="1"/>
</dbReference>
<name>A0A816I630_BRANA</name>